<dbReference type="InterPro" id="IPR004401">
    <property type="entry name" value="YbaB/EbfC"/>
</dbReference>
<keyword evidence="3" id="KW-1185">Reference proteome</keyword>
<comment type="caution">
    <text evidence="2">The sequence shown here is derived from an EMBL/GenBank/DDBJ whole genome shotgun (WGS) entry which is preliminary data.</text>
</comment>
<dbReference type="Pfam" id="PF02575">
    <property type="entry name" value="YbaB_DNA_bd"/>
    <property type="match status" value="1"/>
</dbReference>
<protein>
    <submittedName>
        <fullName evidence="2">YbaB/EbfC DNA-binding family protein</fullName>
    </submittedName>
</protein>
<gene>
    <name evidence="2" type="ORF">DFR76_108361</name>
</gene>
<name>A0A370I1A2_9NOCA</name>
<dbReference type="Gene3D" id="3.30.1310.10">
    <property type="entry name" value="Nucleoid-associated protein YbaB-like domain"/>
    <property type="match status" value="1"/>
</dbReference>
<accession>A0A370I1A2</accession>
<evidence type="ECO:0000313" key="3">
    <source>
        <dbReference type="Proteomes" id="UP000254869"/>
    </source>
</evidence>
<dbReference type="Proteomes" id="UP000254869">
    <property type="component" value="Unassembled WGS sequence"/>
</dbReference>
<feature type="region of interest" description="Disordered" evidence="1">
    <location>
        <begin position="117"/>
        <end position="163"/>
    </location>
</feature>
<proteinExistence type="predicted"/>
<evidence type="ECO:0000313" key="2">
    <source>
        <dbReference type="EMBL" id="RDI64528.1"/>
    </source>
</evidence>
<dbReference type="RefSeq" id="WP_068003633.1">
    <property type="nucleotide sequence ID" value="NZ_QQBC01000008.1"/>
</dbReference>
<dbReference type="AlphaFoldDB" id="A0A370I1A2"/>
<feature type="compositionally biased region" description="Pro residues" evidence="1">
    <location>
        <begin position="120"/>
        <end position="132"/>
    </location>
</feature>
<evidence type="ECO:0000256" key="1">
    <source>
        <dbReference type="SAM" id="MobiDB-lite"/>
    </source>
</evidence>
<dbReference type="EMBL" id="QQBC01000008">
    <property type="protein sequence ID" value="RDI64528.1"/>
    <property type="molecule type" value="Genomic_DNA"/>
</dbReference>
<sequence length="163" mass="18093">MTNERAKADLATIIDGVQEQMRTIARLQLERAELVASATVRKRVTVTVNADNTVVETTFGPDVEDLTFAEIARAVTEAAQQASAEIARKTRDLFAPLQTQRDQLPKLTELVEGMPDLRIPEPPRAPTTPPLQRPVSDGSMRFTDVEAYDHENDRGHRATDSGW</sequence>
<dbReference type="SUPFAM" id="SSF82607">
    <property type="entry name" value="YbaB-like"/>
    <property type="match status" value="1"/>
</dbReference>
<dbReference type="GO" id="GO:0003677">
    <property type="term" value="F:DNA binding"/>
    <property type="evidence" value="ECO:0007669"/>
    <property type="project" value="UniProtKB-KW"/>
</dbReference>
<feature type="compositionally biased region" description="Basic and acidic residues" evidence="1">
    <location>
        <begin position="143"/>
        <end position="163"/>
    </location>
</feature>
<dbReference type="STRING" id="1210086.GCA_001613105_05528"/>
<dbReference type="InterPro" id="IPR036894">
    <property type="entry name" value="YbaB-like_sf"/>
</dbReference>
<organism evidence="2 3">
    <name type="scientific">Nocardia pseudobrasiliensis</name>
    <dbReference type="NCBI Taxonomy" id="45979"/>
    <lineage>
        <taxon>Bacteria</taxon>
        <taxon>Bacillati</taxon>
        <taxon>Actinomycetota</taxon>
        <taxon>Actinomycetes</taxon>
        <taxon>Mycobacteriales</taxon>
        <taxon>Nocardiaceae</taxon>
        <taxon>Nocardia</taxon>
    </lineage>
</organism>
<keyword evidence="2" id="KW-0238">DNA-binding</keyword>
<reference evidence="2 3" key="1">
    <citation type="submission" date="2018-07" db="EMBL/GenBank/DDBJ databases">
        <title>Genomic Encyclopedia of Type Strains, Phase IV (KMG-IV): sequencing the most valuable type-strain genomes for metagenomic binning, comparative biology and taxonomic classification.</title>
        <authorList>
            <person name="Goeker M."/>
        </authorList>
    </citation>
    <scope>NUCLEOTIDE SEQUENCE [LARGE SCALE GENOMIC DNA]</scope>
    <source>
        <strain evidence="2 3">DSM 44290</strain>
    </source>
</reference>